<comment type="caution">
    <text evidence="1">The sequence shown here is derived from an EMBL/GenBank/DDBJ whole genome shotgun (WGS) entry which is preliminary data.</text>
</comment>
<accession>A0A8H7RRP2</accession>
<sequence length="179" mass="20456">MERTKILDVVTNIENRLENLESRLPQPQPEQLFQPLLQQQQPQQEEEDSEMNSERIHELVAHTFVLVNPIPIESGHVLSEPDTTSVLKKHVISNFYMKVTSEGHVYAGDLYNSMLGEAATHRKAIETAYNGLKKNPKKFSHIPQPIRNCEISIVTARYNDTPHQTKSVSLYRIIVISNS</sequence>
<name>A0A8H7RRP2_9FUNG</name>
<organism evidence="1 2">
    <name type="scientific">Circinella minor</name>
    <dbReference type="NCBI Taxonomy" id="1195481"/>
    <lineage>
        <taxon>Eukaryota</taxon>
        <taxon>Fungi</taxon>
        <taxon>Fungi incertae sedis</taxon>
        <taxon>Mucoromycota</taxon>
        <taxon>Mucoromycotina</taxon>
        <taxon>Mucoromycetes</taxon>
        <taxon>Mucorales</taxon>
        <taxon>Lichtheimiaceae</taxon>
        <taxon>Circinella</taxon>
    </lineage>
</organism>
<reference evidence="1 2" key="1">
    <citation type="submission" date="2020-12" db="EMBL/GenBank/DDBJ databases">
        <title>Metabolic potential, ecology and presence of endohyphal bacteria is reflected in genomic diversity of Mucoromycotina.</title>
        <authorList>
            <person name="Muszewska A."/>
            <person name="Okrasinska A."/>
            <person name="Steczkiewicz K."/>
            <person name="Drgas O."/>
            <person name="Orlowska M."/>
            <person name="Perlinska-Lenart U."/>
            <person name="Aleksandrzak-Piekarczyk T."/>
            <person name="Szatraj K."/>
            <person name="Zielenkiewicz U."/>
            <person name="Pilsyk S."/>
            <person name="Malc E."/>
            <person name="Mieczkowski P."/>
            <person name="Kruszewska J.S."/>
            <person name="Biernat P."/>
            <person name="Pawlowska J."/>
        </authorList>
    </citation>
    <scope>NUCLEOTIDE SEQUENCE [LARGE SCALE GENOMIC DNA]</scope>
    <source>
        <strain evidence="1 2">CBS 142.35</strain>
    </source>
</reference>
<dbReference type="AlphaFoldDB" id="A0A8H7RRP2"/>
<proteinExistence type="predicted"/>
<protein>
    <submittedName>
        <fullName evidence="1">Uncharacterized protein</fullName>
    </submittedName>
</protein>
<gene>
    <name evidence="1" type="ORF">INT45_000033</name>
</gene>
<dbReference type="OrthoDB" id="10372166at2759"/>
<dbReference type="Proteomes" id="UP000646827">
    <property type="component" value="Unassembled WGS sequence"/>
</dbReference>
<evidence type="ECO:0000313" key="1">
    <source>
        <dbReference type="EMBL" id="KAG2215022.1"/>
    </source>
</evidence>
<dbReference type="EMBL" id="JAEPRB010000554">
    <property type="protein sequence ID" value="KAG2215022.1"/>
    <property type="molecule type" value="Genomic_DNA"/>
</dbReference>
<keyword evidence="2" id="KW-1185">Reference proteome</keyword>
<evidence type="ECO:0000313" key="2">
    <source>
        <dbReference type="Proteomes" id="UP000646827"/>
    </source>
</evidence>